<keyword evidence="2" id="KW-1185">Reference proteome</keyword>
<reference evidence="1" key="1">
    <citation type="submission" date="2023-10" db="EMBL/GenBank/DDBJ databases">
        <authorList>
            <person name="Rodriguez Cubillos JULIANA M."/>
            <person name="De Vega J."/>
        </authorList>
    </citation>
    <scope>NUCLEOTIDE SEQUENCE</scope>
</reference>
<name>A0ACB0KG83_TRIPR</name>
<organism evidence="1 2">
    <name type="scientific">Trifolium pratense</name>
    <name type="common">Red clover</name>
    <dbReference type="NCBI Taxonomy" id="57577"/>
    <lineage>
        <taxon>Eukaryota</taxon>
        <taxon>Viridiplantae</taxon>
        <taxon>Streptophyta</taxon>
        <taxon>Embryophyta</taxon>
        <taxon>Tracheophyta</taxon>
        <taxon>Spermatophyta</taxon>
        <taxon>Magnoliopsida</taxon>
        <taxon>eudicotyledons</taxon>
        <taxon>Gunneridae</taxon>
        <taxon>Pentapetalae</taxon>
        <taxon>rosids</taxon>
        <taxon>fabids</taxon>
        <taxon>Fabales</taxon>
        <taxon>Fabaceae</taxon>
        <taxon>Papilionoideae</taxon>
        <taxon>50 kb inversion clade</taxon>
        <taxon>NPAAA clade</taxon>
        <taxon>Hologalegina</taxon>
        <taxon>IRL clade</taxon>
        <taxon>Trifolieae</taxon>
        <taxon>Trifolium</taxon>
    </lineage>
</organism>
<protein>
    <submittedName>
        <fullName evidence="1">Uncharacterized protein</fullName>
    </submittedName>
</protein>
<comment type="caution">
    <text evidence="1">The sequence shown here is derived from an EMBL/GenBank/DDBJ whole genome shotgun (WGS) entry which is preliminary data.</text>
</comment>
<evidence type="ECO:0000313" key="1">
    <source>
        <dbReference type="EMBL" id="CAJ2655573.1"/>
    </source>
</evidence>
<dbReference type="EMBL" id="CASHSV030000206">
    <property type="protein sequence ID" value="CAJ2655573.1"/>
    <property type="molecule type" value="Genomic_DNA"/>
</dbReference>
<dbReference type="Proteomes" id="UP001177021">
    <property type="component" value="Unassembled WGS sequence"/>
</dbReference>
<proteinExistence type="predicted"/>
<evidence type="ECO:0000313" key="2">
    <source>
        <dbReference type="Proteomes" id="UP001177021"/>
    </source>
</evidence>
<sequence length="899" mass="102710">MKVKKGKKVTRLAEKKKQQNREQKADVETHVQVNNDEMKSKDDVCISSQLKRPLIPSSGEPLVDIPESIKSSEELYRGKLRNFKAMTESKGCSSKQGMEQSSTSKQAKNQKTIMSTMDTALRSILNQDLRKQQSLTAGSSIQVEGSVQIQHKKQDDRTVGRYLFNGLSNSSAAQFQKDLVDHGSSKKQKTTSKCPSMSLDDYFERHMQQLEVEGDINYVNDDGRKTNDDPMEEMKKSKGDGYSKSQFKRPMLRSSGEPLVNIPESMKWMFSKEYLSKHGMEQSSTLKQAKNQKAMMSTIDSAGKSILKHDQRKQRSALKQAKNQKTTLSAINTAGRSIFEHDQRKQRSTLKQAKNQKTIMSTIDTALRSILNQDLRKQQSLTAGSSIQVEGSVQMQHKKQDHMTAICTLSGGLNNSSPQFQNDSVRHGPFKKQKTIPMCPAMSLDDYFKMYKQQLEVEGDINDENDDEFEGDINYENHDVEKTNDHPMEGEASRKRTRGRTKCWQIHHRSPGERQEITLNEEGEPIGPTQKIVSEFSNFLGSIARMSDLCPLIYTNWKAIPNKKENIWAYVNKSYIVPEKGEKAVYAIINDAWRRYKCSIKKNHFTKYENMRERLKNRPDNIPEDHFRKLMNYWSFDIIQEIGHTNAKSTAKQKCRHRAGPISFAIIREKLRATKDDREPPTQAEVFIETRQSKRGNQLDEVTSKAITNLQDLMINSGQSSDEAFQTVFGKERSGRRLRCHGRFTTPSILKRNKEIAEIKKKHADEVKNLTDKVQEMEEKHEKMEAKHSNEMAAIEGKLQILLRVMLNQSNSGRDMGDLVALLSTPNGDNNNNNALHSSSSAHDPNNHEVNHGPMDEEQMLDDLEEEDPEEHLSDDLEEDDEAQFGDDSEEEEDPEYSD</sequence>
<accession>A0ACB0KG83</accession>
<gene>
    <name evidence="1" type="ORF">MILVUS5_LOCUS22492</name>
</gene>